<keyword evidence="4 7" id="KW-0677">Repeat</keyword>
<keyword evidence="6 7" id="KW-0012">Acyltransferase</keyword>
<dbReference type="HAMAP" id="MF_00523">
    <property type="entry name" value="LpxD"/>
    <property type="match status" value="1"/>
</dbReference>
<comment type="function">
    <text evidence="7">Catalyzes the N-acylation of UDP-3-O-acylglucosamine using 3-hydroxyacyl-ACP as the acyl donor. Is involved in the biosynthesis of lipid A, a phosphorylated glycolipid that anchors the lipopolysaccharide to the outer membrane of the cell.</text>
</comment>
<dbReference type="GO" id="GO:0009245">
    <property type="term" value="P:lipid A biosynthetic process"/>
    <property type="evidence" value="ECO:0007669"/>
    <property type="project" value="UniProtKB-UniRule"/>
</dbReference>
<evidence type="ECO:0000256" key="2">
    <source>
        <dbReference type="ARBA" id="ARBA00022556"/>
    </source>
</evidence>
<feature type="domain" description="UDP-3-O-[3-hydroxymyristoyl] glucosamine N-acyltransferase non-repeat region" evidence="8">
    <location>
        <begin position="37"/>
        <end position="84"/>
    </location>
</feature>
<dbReference type="EC" id="2.3.1.191" evidence="7"/>
<dbReference type="SUPFAM" id="SSF51161">
    <property type="entry name" value="Trimeric LpxA-like enzymes"/>
    <property type="match status" value="1"/>
</dbReference>
<gene>
    <name evidence="7" type="primary">lpxD</name>
    <name evidence="9" type="ORF">AOZ06_24245</name>
</gene>
<keyword evidence="5 7" id="KW-0443">Lipid metabolism</keyword>
<reference evidence="9 10" key="1">
    <citation type="submission" date="2015-07" db="EMBL/GenBank/DDBJ databases">
        <title>Genome sequencing of Kibdelosporangium phytohabitans.</title>
        <authorList>
            <person name="Qin S."/>
            <person name="Xing K."/>
        </authorList>
    </citation>
    <scope>NUCLEOTIDE SEQUENCE [LARGE SCALE GENOMIC DNA]</scope>
    <source>
        <strain evidence="9 10">KLBMP1111</strain>
    </source>
</reference>
<dbReference type="Gene3D" id="3.40.1390.10">
    <property type="entry name" value="MurE/MurF, N-terminal domain"/>
    <property type="match status" value="1"/>
</dbReference>
<dbReference type="Pfam" id="PF00132">
    <property type="entry name" value="Hexapep"/>
    <property type="match status" value="1"/>
</dbReference>
<comment type="similarity">
    <text evidence="7">Belongs to the transferase hexapeptide repeat family. LpxD subfamily.</text>
</comment>
<comment type="catalytic activity">
    <reaction evidence="7">
        <text>a UDP-3-O-[(3R)-3-hydroxyacyl]-alpha-D-glucosamine + a (3R)-hydroxyacyl-[ACP] = a UDP-2-N,3-O-bis[(3R)-3-hydroxyacyl]-alpha-D-glucosamine + holo-[ACP] + H(+)</text>
        <dbReference type="Rhea" id="RHEA:53836"/>
        <dbReference type="Rhea" id="RHEA-COMP:9685"/>
        <dbReference type="Rhea" id="RHEA-COMP:9945"/>
        <dbReference type="ChEBI" id="CHEBI:15378"/>
        <dbReference type="ChEBI" id="CHEBI:64479"/>
        <dbReference type="ChEBI" id="CHEBI:78827"/>
        <dbReference type="ChEBI" id="CHEBI:137740"/>
        <dbReference type="ChEBI" id="CHEBI:137748"/>
        <dbReference type="EC" id="2.3.1.191"/>
    </reaction>
</comment>
<keyword evidence="2 7" id="KW-0441">Lipid A biosynthesis</keyword>
<dbReference type="UniPathway" id="UPA00973"/>
<dbReference type="Proteomes" id="UP000063699">
    <property type="component" value="Chromosome"/>
</dbReference>
<dbReference type="PANTHER" id="PTHR43378">
    <property type="entry name" value="UDP-3-O-ACYLGLUCOSAMINE N-ACYLTRANSFERASE"/>
    <property type="match status" value="1"/>
</dbReference>
<dbReference type="InterPro" id="IPR020573">
    <property type="entry name" value="UDP_GlcNAc_AcTrfase_non-rep"/>
</dbReference>
<dbReference type="NCBIfam" id="TIGR01853">
    <property type="entry name" value="lipid_A_lpxD"/>
    <property type="match status" value="1"/>
</dbReference>
<evidence type="ECO:0000313" key="9">
    <source>
        <dbReference type="EMBL" id="ALG09597.1"/>
    </source>
</evidence>
<accession>A0A0N9I4P3</accession>
<dbReference type="CDD" id="cd03352">
    <property type="entry name" value="LbH_LpxD"/>
    <property type="match status" value="1"/>
</dbReference>
<protein>
    <recommendedName>
        <fullName evidence="7">UDP-3-O-acylglucosamine N-acyltransferase</fullName>
        <ecNumber evidence="7">2.3.1.191</ecNumber>
    </recommendedName>
</protein>
<dbReference type="AlphaFoldDB" id="A0A0N9I4P3"/>
<evidence type="ECO:0000313" key="10">
    <source>
        <dbReference type="Proteomes" id="UP000063699"/>
    </source>
</evidence>
<dbReference type="Pfam" id="PF04613">
    <property type="entry name" value="LpxD"/>
    <property type="match status" value="1"/>
</dbReference>
<dbReference type="InterPro" id="IPR001451">
    <property type="entry name" value="Hexapep"/>
</dbReference>
<dbReference type="InterPro" id="IPR007691">
    <property type="entry name" value="LpxD"/>
</dbReference>
<evidence type="ECO:0000256" key="7">
    <source>
        <dbReference type="HAMAP-Rule" id="MF_00523"/>
    </source>
</evidence>
<evidence type="ECO:0000256" key="5">
    <source>
        <dbReference type="ARBA" id="ARBA00023098"/>
    </source>
</evidence>
<evidence type="ECO:0000256" key="1">
    <source>
        <dbReference type="ARBA" id="ARBA00022516"/>
    </source>
</evidence>
<dbReference type="GO" id="GO:0103118">
    <property type="term" value="F:UDP-3-O-[(3R)-3-hydroxyacyl]-glucosamine N-acyltransferase activity"/>
    <property type="evidence" value="ECO:0007669"/>
    <property type="project" value="UniProtKB-EC"/>
</dbReference>
<dbReference type="NCBIfam" id="NF002060">
    <property type="entry name" value="PRK00892.1"/>
    <property type="match status" value="1"/>
</dbReference>
<comment type="pathway">
    <text evidence="7">Bacterial outer membrane biogenesis; LPS lipid A biosynthesis.</text>
</comment>
<dbReference type="STRING" id="860235.AOZ06_24245"/>
<feature type="active site" description="Proton acceptor" evidence="7">
    <location>
        <position position="239"/>
    </location>
</feature>
<evidence type="ECO:0000256" key="4">
    <source>
        <dbReference type="ARBA" id="ARBA00022737"/>
    </source>
</evidence>
<evidence type="ECO:0000256" key="6">
    <source>
        <dbReference type="ARBA" id="ARBA00023315"/>
    </source>
</evidence>
<dbReference type="KEGG" id="kphy:AOZ06_24245"/>
<dbReference type="GO" id="GO:0016020">
    <property type="term" value="C:membrane"/>
    <property type="evidence" value="ECO:0007669"/>
    <property type="project" value="GOC"/>
</dbReference>
<sequence>MRVVSWTLAELAGPLSAAVGDSPDFRVLRPVAVDSDDPGGLTFCESRKYLRQLTAHAAGAVIVPPGLEVDRPHLIASKPRVAFETFLTMCRRPLPSRTGVHPTAIVDPLAEVDATASVGPYAVIEQGARIGAGVKVFPFCYVGENCVVGADTVLYPHVVLYQDVKVGARCVLHAHVTLGADGFGFRWDGRTQRKIEHVGGVLIGDDVEIGASSAVDRATAGATAVGDGVKLDNMVQIGHNARIGDHTVICGQSAVAGSSVLGERVTLAGQTGVADHVTVAGGVSFAARTLTTKDIPDPGVYYGVPARPLAEGLRIVARLPHLHERIEKLERGE</sequence>
<comment type="subunit">
    <text evidence="7">Homotrimer.</text>
</comment>
<organism evidence="9 10">
    <name type="scientific">Kibdelosporangium phytohabitans</name>
    <dbReference type="NCBI Taxonomy" id="860235"/>
    <lineage>
        <taxon>Bacteria</taxon>
        <taxon>Bacillati</taxon>
        <taxon>Actinomycetota</taxon>
        <taxon>Actinomycetes</taxon>
        <taxon>Pseudonocardiales</taxon>
        <taxon>Pseudonocardiaceae</taxon>
        <taxon>Kibdelosporangium</taxon>
    </lineage>
</organism>
<proteinExistence type="inferred from homology"/>
<dbReference type="EMBL" id="CP012752">
    <property type="protein sequence ID" value="ALG09597.1"/>
    <property type="molecule type" value="Genomic_DNA"/>
</dbReference>
<name>A0A0N9I4P3_9PSEU</name>
<dbReference type="Gene3D" id="2.160.10.10">
    <property type="entry name" value="Hexapeptide repeat proteins"/>
    <property type="match status" value="1"/>
</dbReference>
<dbReference type="GO" id="GO:0016410">
    <property type="term" value="F:N-acyltransferase activity"/>
    <property type="evidence" value="ECO:0007669"/>
    <property type="project" value="InterPro"/>
</dbReference>
<keyword evidence="10" id="KW-1185">Reference proteome</keyword>
<keyword evidence="3 7" id="KW-0808">Transferase</keyword>
<dbReference type="PANTHER" id="PTHR43378:SF2">
    <property type="entry name" value="UDP-3-O-ACYLGLUCOSAMINE N-ACYLTRANSFERASE 1, MITOCHONDRIAL-RELATED"/>
    <property type="match status" value="1"/>
</dbReference>
<dbReference type="InterPro" id="IPR011004">
    <property type="entry name" value="Trimer_LpxA-like_sf"/>
</dbReference>
<evidence type="ECO:0000256" key="3">
    <source>
        <dbReference type="ARBA" id="ARBA00022679"/>
    </source>
</evidence>
<keyword evidence="1 7" id="KW-0444">Lipid biosynthesis</keyword>
<evidence type="ECO:0000259" key="8">
    <source>
        <dbReference type="Pfam" id="PF04613"/>
    </source>
</evidence>